<sequence>GVGEPLEETGDIERLGRFLWSLPVAPGACEAINKHESILRARAVVAFHTGNFRDLYHILENHKFTKESHGKLQAMWLEAHYQEAEKLRGRPLGPVDKYRVRKKFPLPRTIWDGEQKTHCFKERTRSLLREWQRDRAAAAKNRLQHQAIGQSGMRSLAEPGCPTHSSAESPSTAASPTTSVSSLTERAETGTSILSVTSSDSECDV</sequence>
<dbReference type="EMBL" id="KL218170">
    <property type="protein sequence ID" value="KFP02948.1"/>
    <property type="molecule type" value="Genomic_DNA"/>
</dbReference>
<dbReference type="GO" id="GO:0005634">
    <property type="term" value="C:nucleus"/>
    <property type="evidence" value="ECO:0007669"/>
    <property type="project" value="TreeGrafter"/>
</dbReference>
<name>A0A091I673_CALAN</name>
<evidence type="ECO:0000256" key="2">
    <source>
        <dbReference type="ARBA" id="ARBA00023155"/>
    </source>
</evidence>
<feature type="region of interest" description="Disordered" evidence="4">
    <location>
        <begin position="139"/>
        <end position="205"/>
    </location>
</feature>
<dbReference type="GO" id="GO:0001654">
    <property type="term" value="P:eye development"/>
    <property type="evidence" value="ECO:0007669"/>
    <property type="project" value="TreeGrafter"/>
</dbReference>
<keyword evidence="7" id="KW-1185">Reference proteome</keyword>
<proteinExistence type="predicted"/>
<keyword evidence="1 6" id="KW-0238">DNA-binding</keyword>
<dbReference type="InterPro" id="IPR031701">
    <property type="entry name" value="SIX1_SD"/>
</dbReference>
<evidence type="ECO:0000256" key="4">
    <source>
        <dbReference type="SAM" id="MobiDB-lite"/>
    </source>
</evidence>
<dbReference type="PANTHER" id="PTHR10390">
    <property type="entry name" value="HOMEOBOX PROTEIN SIX"/>
    <property type="match status" value="1"/>
</dbReference>
<gene>
    <name evidence="6" type="ORF">N300_11392</name>
</gene>
<dbReference type="PANTHER" id="PTHR10390:SF31">
    <property type="entry name" value="HOMEOBOX PROTEIN SIX3"/>
    <property type="match status" value="1"/>
</dbReference>
<protein>
    <submittedName>
        <fullName evidence="6">Homeobox protein SIX3</fullName>
    </submittedName>
</protein>
<dbReference type="STRING" id="9244.A0A091I673"/>
<dbReference type="GO" id="GO:0000981">
    <property type="term" value="F:DNA-binding transcription factor activity, RNA polymerase II-specific"/>
    <property type="evidence" value="ECO:0007669"/>
    <property type="project" value="TreeGrafter"/>
</dbReference>
<evidence type="ECO:0000313" key="6">
    <source>
        <dbReference type="EMBL" id="KFP02948.1"/>
    </source>
</evidence>
<organism evidence="6 7">
    <name type="scientific">Calypte anna</name>
    <name type="common">Anna's hummingbird</name>
    <name type="synonym">Archilochus anna</name>
    <dbReference type="NCBI Taxonomy" id="9244"/>
    <lineage>
        <taxon>Eukaryota</taxon>
        <taxon>Metazoa</taxon>
        <taxon>Chordata</taxon>
        <taxon>Craniata</taxon>
        <taxon>Vertebrata</taxon>
        <taxon>Euteleostomi</taxon>
        <taxon>Archelosauria</taxon>
        <taxon>Archosauria</taxon>
        <taxon>Dinosauria</taxon>
        <taxon>Saurischia</taxon>
        <taxon>Theropoda</taxon>
        <taxon>Coelurosauria</taxon>
        <taxon>Aves</taxon>
        <taxon>Neognathae</taxon>
        <taxon>Neoaves</taxon>
        <taxon>Strisores</taxon>
        <taxon>Apodiformes</taxon>
        <taxon>Trochilidae</taxon>
        <taxon>Calypte</taxon>
    </lineage>
</organism>
<dbReference type="Pfam" id="PF16878">
    <property type="entry name" value="SIX1_SD"/>
    <property type="match status" value="1"/>
</dbReference>
<feature type="non-terminal residue" evidence="6">
    <location>
        <position position="1"/>
    </location>
</feature>
<evidence type="ECO:0000313" key="7">
    <source>
        <dbReference type="Proteomes" id="UP000054308"/>
    </source>
</evidence>
<feature type="compositionally biased region" description="Polar residues" evidence="4">
    <location>
        <begin position="189"/>
        <end position="205"/>
    </location>
</feature>
<dbReference type="AlphaFoldDB" id="A0A091I673"/>
<evidence type="ECO:0000256" key="1">
    <source>
        <dbReference type="ARBA" id="ARBA00023125"/>
    </source>
</evidence>
<dbReference type="GO" id="GO:0005667">
    <property type="term" value="C:transcription regulator complex"/>
    <property type="evidence" value="ECO:0007669"/>
    <property type="project" value="TreeGrafter"/>
</dbReference>
<evidence type="ECO:0000259" key="5">
    <source>
        <dbReference type="Pfam" id="PF16878"/>
    </source>
</evidence>
<keyword evidence="3" id="KW-0539">Nucleus</keyword>
<feature type="non-terminal residue" evidence="6">
    <location>
        <position position="205"/>
    </location>
</feature>
<dbReference type="Proteomes" id="UP000054308">
    <property type="component" value="Unassembled WGS sequence"/>
</dbReference>
<evidence type="ECO:0000256" key="3">
    <source>
        <dbReference type="ARBA" id="ARBA00023242"/>
    </source>
</evidence>
<dbReference type="GO" id="GO:0000978">
    <property type="term" value="F:RNA polymerase II cis-regulatory region sequence-specific DNA binding"/>
    <property type="evidence" value="ECO:0007669"/>
    <property type="project" value="TreeGrafter"/>
</dbReference>
<accession>A0A091I673</accession>
<feature type="compositionally biased region" description="Low complexity" evidence="4">
    <location>
        <begin position="162"/>
        <end position="184"/>
    </location>
</feature>
<feature type="domain" description="Homeobox protein SIX1 N-terminal SD" evidence="5">
    <location>
        <begin position="2"/>
        <end position="108"/>
    </location>
</feature>
<dbReference type="GO" id="GO:0007420">
    <property type="term" value="P:brain development"/>
    <property type="evidence" value="ECO:0007669"/>
    <property type="project" value="TreeGrafter"/>
</dbReference>
<reference evidence="6 7" key="1">
    <citation type="submission" date="2014-04" db="EMBL/GenBank/DDBJ databases">
        <title>Genome evolution of avian class.</title>
        <authorList>
            <person name="Zhang G."/>
            <person name="Li C."/>
        </authorList>
    </citation>
    <scope>NUCLEOTIDE SEQUENCE [LARGE SCALE GENOMIC DNA]</scope>
    <source>
        <strain evidence="6">BGI_N300</strain>
    </source>
</reference>
<keyword evidence="2 6" id="KW-0371">Homeobox</keyword>